<dbReference type="GO" id="GO:0031505">
    <property type="term" value="P:fungal-type cell wall organization"/>
    <property type="evidence" value="ECO:0007669"/>
    <property type="project" value="InterPro"/>
</dbReference>
<dbReference type="GO" id="GO:0005199">
    <property type="term" value="F:structural constituent of cell wall"/>
    <property type="evidence" value="ECO:0007669"/>
    <property type="project" value="InterPro"/>
</dbReference>
<evidence type="ECO:0000313" key="1">
    <source>
        <dbReference type="EMBL" id="THW66879.1"/>
    </source>
</evidence>
<feature type="non-terminal residue" evidence="1">
    <location>
        <position position="1"/>
    </location>
</feature>
<organism evidence="1 2">
    <name type="scientific">Aureobasidium pullulans</name>
    <name type="common">Black yeast</name>
    <name type="synonym">Pullularia pullulans</name>
    <dbReference type="NCBI Taxonomy" id="5580"/>
    <lineage>
        <taxon>Eukaryota</taxon>
        <taxon>Fungi</taxon>
        <taxon>Dikarya</taxon>
        <taxon>Ascomycota</taxon>
        <taxon>Pezizomycotina</taxon>
        <taxon>Dothideomycetes</taxon>
        <taxon>Dothideomycetidae</taxon>
        <taxon>Dothideales</taxon>
        <taxon>Saccotheciaceae</taxon>
        <taxon>Aureobasidium</taxon>
    </lineage>
</organism>
<protein>
    <recommendedName>
        <fullName evidence="3">Clock-controlled protein 6</fullName>
    </recommendedName>
</protein>
<evidence type="ECO:0000313" key="2">
    <source>
        <dbReference type="Proteomes" id="UP000310421"/>
    </source>
</evidence>
<dbReference type="EMBL" id="QZAN01000005">
    <property type="protein sequence ID" value="THW66879.1"/>
    <property type="molecule type" value="Genomic_DNA"/>
</dbReference>
<reference evidence="1 2" key="1">
    <citation type="submission" date="2018-10" db="EMBL/GenBank/DDBJ databases">
        <title>Fifty Aureobasidium pullulans genomes reveal a recombining polyextremotolerant generalist.</title>
        <authorList>
            <person name="Gostincar C."/>
            <person name="Turk M."/>
            <person name="Zajc J."/>
            <person name="Gunde-Cimerman N."/>
        </authorList>
    </citation>
    <scope>NUCLEOTIDE SEQUENCE [LARGE SCALE GENOMIC DNA]</scope>
    <source>
        <strain evidence="1 2">EXF-10751</strain>
    </source>
</reference>
<dbReference type="GO" id="GO:0009277">
    <property type="term" value="C:fungal-type cell wall"/>
    <property type="evidence" value="ECO:0007669"/>
    <property type="project" value="TreeGrafter"/>
</dbReference>
<dbReference type="PANTHER" id="PTHR35523:SF1">
    <property type="entry name" value="CELL WALL PROTEIN SED1"/>
    <property type="match status" value="1"/>
</dbReference>
<name>A0A4S9BY13_AURPU</name>
<dbReference type="Proteomes" id="UP000310421">
    <property type="component" value="Unassembled WGS sequence"/>
</dbReference>
<accession>A0A4S9BY13</accession>
<dbReference type="PANTHER" id="PTHR35523">
    <property type="entry name" value="CELL WALL PROTEIN SED1"/>
    <property type="match status" value="1"/>
</dbReference>
<dbReference type="InterPro" id="IPR038843">
    <property type="entry name" value="Sed1/Spi1"/>
</dbReference>
<comment type="caution">
    <text evidence="1">The sequence shown here is derived from an EMBL/GenBank/DDBJ whole genome shotgun (WGS) entry which is preliminary data.</text>
</comment>
<evidence type="ECO:0008006" key="3">
    <source>
        <dbReference type="Google" id="ProtNLM"/>
    </source>
</evidence>
<sequence length="185" mass="18928">SLAFLADDPDPTQHRHRHLIYNTSSLLPYSFSPSSNQLQQSFPSLSHSLLSTPSRPTNQTPNPTIKMKSFGVIALAASASAAYINGTAPANGTVYTTEIVTALTTYCPAATTVVQNGKTYTVSSATTLTITDCPCTVVKTMAPSATGSSNGTASATKPAIYTGAANNVVAAGYGLAALGAAVVLL</sequence>
<proteinExistence type="predicted"/>
<dbReference type="AlphaFoldDB" id="A0A4S9BY13"/>
<gene>
    <name evidence="1" type="ORF">D6D20_01068</name>
</gene>